<evidence type="ECO:0000259" key="9">
    <source>
        <dbReference type="PROSITE" id="PS50822"/>
    </source>
</evidence>
<dbReference type="PROSITE" id="PS50822">
    <property type="entry name" value="PIWI"/>
    <property type="match status" value="1"/>
</dbReference>
<dbReference type="SUPFAM" id="SSF53098">
    <property type="entry name" value="Ribonuclease H-like"/>
    <property type="match status" value="1"/>
</dbReference>
<evidence type="ECO:0000256" key="1">
    <source>
        <dbReference type="ARBA" id="ARBA00004496"/>
    </source>
</evidence>
<organism evidence="10 12">
    <name type="scientific">Dinothrombium tinctorium</name>
    <dbReference type="NCBI Taxonomy" id="1965070"/>
    <lineage>
        <taxon>Eukaryota</taxon>
        <taxon>Metazoa</taxon>
        <taxon>Ecdysozoa</taxon>
        <taxon>Arthropoda</taxon>
        <taxon>Chelicerata</taxon>
        <taxon>Arachnida</taxon>
        <taxon>Acari</taxon>
        <taxon>Acariformes</taxon>
        <taxon>Trombidiformes</taxon>
        <taxon>Prostigmata</taxon>
        <taxon>Anystina</taxon>
        <taxon>Parasitengona</taxon>
        <taxon>Trombidioidea</taxon>
        <taxon>Trombidiidae</taxon>
        <taxon>Dinothrombium</taxon>
    </lineage>
</organism>
<reference evidence="10" key="2">
    <citation type="submission" date="2018-11" db="EMBL/GenBank/DDBJ databases">
        <title>Trombidioid mite genomics.</title>
        <authorList>
            <person name="Dong X."/>
        </authorList>
    </citation>
    <scope>NUCLEOTIDE SEQUENCE</scope>
    <source>
        <strain evidence="10">UoL-WK</strain>
    </source>
</reference>
<dbReference type="Pfam" id="PF23278">
    <property type="entry name" value="Piwi_N"/>
    <property type="match status" value="1"/>
</dbReference>
<dbReference type="InterPro" id="IPR003100">
    <property type="entry name" value="PAZ_dom"/>
</dbReference>
<evidence type="ECO:0000256" key="3">
    <source>
        <dbReference type="ARBA" id="ARBA00022490"/>
    </source>
</evidence>
<name>A0A3S3RHF0_9ACAR</name>
<proteinExistence type="inferred from homology"/>
<comment type="subcellular location">
    <subcellularLocation>
        <location evidence="1">Cytoplasm</location>
    </subcellularLocation>
</comment>
<evidence type="ECO:0000256" key="7">
    <source>
        <dbReference type="ARBA" id="ARBA00038291"/>
    </source>
</evidence>
<keyword evidence="3" id="KW-0963">Cytoplasm</keyword>
<keyword evidence="5" id="KW-0694">RNA-binding</keyword>
<dbReference type="OrthoDB" id="445936at2759"/>
<feature type="domain" description="Piwi" evidence="9">
    <location>
        <begin position="489"/>
        <end position="782"/>
    </location>
</feature>
<evidence type="ECO:0000256" key="4">
    <source>
        <dbReference type="ARBA" id="ARBA00022782"/>
    </source>
</evidence>
<comment type="caution">
    <text evidence="10">The sequence shown here is derived from an EMBL/GenBank/DDBJ whole genome shotgun (WGS) entry which is preliminary data.</text>
</comment>
<dbReference type="InterPro" id="IPR036397">
    <property type="entry name" value="RNaseH_sf"/>
</dbReference>
<dbReference type="SUPFAM" id="SSF101690">
    <property type="entry name" value="PAZ domain"/>
    <property type="match status" value="1"/>
</dbReference>
<dbReference type="Proteomes" id="UP000285301">
    <property type="component" value="Unassembled WGS sequence"/>
</dbReference>
<reference evidence="10 12" key="1">
    <citation type="journal article" date="2018" name="Gigascience">
        <title>Genomes of trombidid mites reveal novel predicted allergens and laterally-transferred genes associated with secondary metabolism.</title>
        <authorList>
            <person name="Dong X."/>
            <person name="Chaisiri K."/>
            <person name="Xia D."/>
            <person name="Armstrong S.D."/>
            <person name="Fang Y."/>
            <person name="Donnelly M.J."/>
            <person name="Kadowaki T."/>
            <person name="McGarry J.W."/>
            <person name="Darby A.C."/>
            <person name="Makepeace B.L."/>
        </authorList>
    </citation>
    <scope>NUCLEOTIDE SEQUENCE [LARGE SCALE GENOMIC DNA]</scope>
    <source>
        <strain evidence="10">UoL-WK</strain>
    </source>
</reference>
<evidence type="ECO:0000256" key="2">
    <source>
        <dbReference type="ARBA" id="ARBA00022473"/>
    </source>
</evidence>
<keyword evidence="12" id="KW-1185">Reference proteome</keyword>
<dbReference type="SMART" id="SM00950">
    <property type="entry name" value="Piwi"/>
    <property type="match status" value="1"/>
</dbReference>
<dbReference type="AlphaFoldDB" id="A0A3S3RHF0"/>
<evidence type="ECO:0000313" key="12">
    <source>
        <dbReference type="Proteomes" id="UP000285301"/>
    </source>
</evidence>
<dbReference type="InterPro" id="IPR036085">
    <property type="entry name" value="PAZ_dom_sf"/>
</dbReference>
<dbReference type="Gene3D" id="3.40.50.2300">
    <property type="match status" value="1"/>
</dbReference>
<dbReference type="FunFam" id="2.170.260.10:FF:000003">
    <property type="entry name" value="Piwi-like RNA-mediated gene silencing 2"/>
    <property type="match status" value="1"/>
</dbReference>
<feature type="domain" description="PAZ" evidence="8">
    <location>
        <begin position="210"/>
        <end position="321"/>
    </location>
</feature>
<dbReference type="InterPro" id="IPR012337">
    <property type="entry name" value="RNaseH-like_sf"/>
</dbReference>
<dbReference type="GO" id="GO:0140965">
    <property type="term" value="P:secondary piRNA processing"/>
    <property type="evidence" value="ECO:0007669"/>
    <property type="project" value="UniProtKB-ARBA"/>
</dbReference>
<dbReference type="CDD" id="cd04658">
    <property type="entry name" value="Piwi_piwi-like_Euk"/>
    <property type="match status" value="1"/>
</dbReference>
<dbReference type="GO" id="GO:0030154">
    <property type="term" value="P:cell differentiation"/>
    <property type="evidence" value="ECO:0007669"/>
    <property type="project" value="UniProtKB-KW"/>
</dbReference>
<dbReference type="Gene3D" id="3.30.420.10">
    <property type="entry name" value="Ribonuclease H-like superfamily/Ribonuclease H"/>
    <property type="match status" value="1"/>
</dbReference>
<dbReference type="GO" id="GO:0005737">
    <property type="term" value="C:cytoplasm"/>
    <property type="evidence" value="ECO:0007669"/>
    <property type="project" value="UniProtKB-SubCell"/>
</dbReference>
<evidence type="ECO:0000313" key="11">
    <source>
        <dbReference type="EMBL" id="RWS02003.1"/>
    </source>
</evidence>
<dbReference type="PROSITE" id="PS50821">
    <property type="entry name" value="PAZ"/>
    <property type="match status" value="1"/>
</dbReference>
<evidence type="ECO:0000259" key="8">
    <source>
        <dbReference type="PROSITE" id="PS50821"/>
    </source>
</evidence>
<keyword evidence="2" id="KW-0217">Developmental protein</keyword>
<dbReference type="Pfam" id="PF02170">
    <property type="entry name" value="PAZ"/>
    <property type="match status" value="1"/>
</dbReference>
<dbReference type="EMBL" id="NCKU01008300">
    <property type="protein sequence ID" value="RWS02003.1"/>
    <property type="molecule type" value="Genomic_DNA"/>
</dbReference>
<dbReference type="SMART" id="SM00949">
    <property type="entry name" value="PAZ"/>
    <property type="match status" value="1"/>
</dbReference>
<protein>
    <submittedName>
        <fullName evidence="10">Piwi-like protein 1</fullName>
    </submittedName>
</protein>
<dbReference type="Gene3D" id="2.170.260.10">
    <property type="entry name" value="paz domain"/>
    <property type="match status" value="1"/>
</dbReference>
<evidence type="ECO:0000313" key="10">
    <source>
        <dbReference type="EMBL" id="RWS00937.1"/>
    </source>
</evidence>
<comment type="similarity">
    <text evidence="7">Belongs to the argonaute family. Piwi subfamily.</text>
</comment>
<keyword evidence="4" id="KW-0221">Differentiation</keyword>
<dbReference type="PANTHER" id="PTHR22891">
    <property type="entry name" value="EUKARYOTIC TRANSLATION INITIATION FACTOR 2C"/>
    <property type="match status" value="1"/>
</dbReference>
<evidence type="ECO:0000256" key="5">
    <source>
        <dbReference type="ARBA" id="ARBA00022884"/>
    </source>
</evidence>
<dbReference type="EMBL" id="NCKU01010173">
    <property type="protein sequence ID" value="RWS00937.1"/>
    <property type="molecule type" value="Genomic_DNA"/>
</dbReference>
<accession>A0A3S3RHF0</accession>
<dbReference type="STRING" id="1965070.A0A3S3RHF0"/>
<dbReference type="Pfam" id="PF02171">
    <property type="entry name" value="Piwi"/>
    <property type="match status" value="1"/>
</dbReference>
<dbReference type="GO" id="GO:0003723">
    <property type="term" value="F:RNA binding"/>
    <property type="evidence" value="ECO:0007669"/>
    <property type="project" value="UniProtKB-KW"/>
</dbReference>
<gene>
    <name evidence="10" type="ORF">B4U79_02457</name>
    <name evidence="11" type="ORF">B4U79_11645</name>
</gene>
<evidence type="ECO:0000256" key="6">
    <source>
        <dbReference type="ARBA" id="ARBA00023158"/>
    </source>
</evidence>
<dbReference type="FunFam" id="3.30.420.10:FF:000014">
    <property type="entry name" value="Piwi-like RNA-mediated gene silencing 1"/>
    <property type="match status" value="1"/>
</dbReference>
<dbReference type="InterPro" id="IPR003165">
    <property type="entry name" value="Piwi"/>
</dbReference>
<keyword evidence="6" id="KW-0943">RNA-mediated gene silencing</keyword>
<sequence length="796" mass="92336">MAEESDLNRKAIVERGRGRPRIFSRPRININLDKSKIGTEGRKVNLITNFFRIILDENAAFFHYNVMFTPDIDSMKMRRSMIDEHREQLGIYEYDGASDLMMIKSLDDEISFESTRKTDNANIRIDVKFQSIITLKMPEMFRFLNIQFRNNLKSLGYKLIGRNFFDPDSRTLLNTHKLEIWRGIMTAINEYDGGPLLMTETRHRVVRVETVYDILRKIYARDAETFQENARRELVGNIVLTKYIHRTYKIEDIDFEQNPLNHFQRREGDTISYKDYYKEQYNITIKDERQPLIICATNARQSRAGLSSKVYLVPELCFLTGLTDSLKSDQRLRVDLIAATRLAPTQRVENHLQFCEKLRTNVDIVTKMTDWNVNVDDHLVHVPARVLNGEEIVLSNDFKFTFDGGDADFLKFIRDKKMKTPVSISKWAIIMSSKDTALNHIVDQFAATLRYVCEPFGVHIGRPDVRMINDERTASFASICSRVPDGYQIVVAILPNSNSQRYNTIKQIFYCTNRPFVSQVILANTLKKSHMLQSICTKVGIQMACKLGAEPWVLNIPPQNLMVIGYDLHLAMTPGVDQFVTGFVCSLNQTLTKYYSHASFHANDEQISINFVRSIEEGLRKYFEFNKRLPNQIVIYRDGVSEGQLQHVYDYEVKRIEARVREINPKIQITFIIVKKRISTKFYLQVGSHQFNNPARGTIVDNTVTCKDQYDFYLVSQSVRQGTVAPTKYNVIFDTTHWTANHQQLLAYKLTHLYYNWPGTIRVPAPCQYAHKLAYLTATSLHRGFNHSLSTSLFYL</sequence>
<dbReference type="CDD" id="cd02845">
    <property type="entry name" value="PAZ_piwi_like"/>
    <property type="match status" value="1"/>
</dbReference>